<dbReference type="Gene3D" id="3.40.50.300">
    <property type="entry name" value="P-loop containing nucleotide triphosphate hydrolases"/>
    <property type="match status" value="1"/>
</dbReference>
<feature type="compositionally biased region" description="Acidic residues" evidence="5">
    <location>
        <begin position="1282"/>
        <end position="1294"/>
    </location>
</feature>
<gene>
    <name evidence="8" type="ORF">FCC1311_028642</name>
</gene>
<dbReference type="OrthoDB" id="2325716at2759"/>
<dbReference type="PANTHER" id="PTHR19871:SF14">
    <property type="entry name" value="DUF4062 DOMAIN-CONTAINING PROTEIN"/>
    <property type="match status" value="1"/>
</dbReference>
<dbReference type="SUPFAM" id="SSF48452">
    <property type="entry name" value="TPR-like"/>
    <property type="match status" value="2"/>
</dbReference>
<feature type="domain" description="Orc1-like AAA ATPase" evidence="6">
    <location>
        <begin position="429"/>
        <end position="580"/>
    </location>
</feature>
<dbReference type="PANTHER" id="PTHR19871">
    <property type="entry name" value="BETA TRANSDUCIN-RELATED PROTEIN"/>
    <property type="match status" value="1"/>
</dbReference>
<feature type="coiled-coil region" evidence="4">
    <location>
        <begin position="984"/>
        <end position="1011"/>
    </location>
</feature>
<evidence type="ECO:0000259" key="7">
    <source>
        <dbReference type="Pfam" id="PF25469"/>
    </source>
</evidence>
<evidence type="ECO:0000256" key="1">
    <source>
        <dbReference type="ARBA" id="ARBA00022574"/>
    </source>
</evidence>
<dbReference type="Pfam" id="PF13424">
    <property type="entry name" value="TPR_12"/>
    <property type="match status" value="2"/>
</dbReference>
<feature type="region of interest" description="Disordered" evidence="5">
    <location>
        <begin position="1"/>
        <end position="46"/>
    </location>
</feature>
<evidence type="ECO:0000313" key="8">
    <source>
        <dbReference type="EMBL" id="GBG26643.1"/>
    </source>
</evidence>
<dbReference type="InterPro" id="IPR057588">
    <property type="entry name" value="NWD1/2-like_WH"/>
</dbReference>
<evidence type="ECO:0000256" key="4">
    <source>
        <dbReference type="SAM" id="Coils"/>
    </source>
</evidence>
<dbReference type="SUPFAM" id="SSF52540">
    <property type="entry name" value="P-loop containing nucleoside triphosphate hydrolases"/>
    <property type="match status" value="1"/>
</dbReference>
<dbReference type="Pfam" id="PF13191">
    <property type="entry name" value="AAA_16"/>
    <property type="match status" value="1"/>
</dbReference>
<feature type="domain" description="NWD1/2-like winged helix-turn-helix" evidence="7">
    <location>
        <begin position="687"/>
        <end position="787"/>
    </location>
</feature>
<organism evidence="8 9">
    <name type="scientific">Hondaea fermentalgiana</name>
    <dbReference type="NCBI Taxonomy" id="2315210"/>
    <lineage>
        <taxon>Eukaryota</taxon>
        <taxon>Sar</taxon>
        <taxon>Stramenopiles</taxon>
        <taxon>Bigyra</taxon>
        <taxon>Labyrinthulomycetes</taxon>
        <taxon>Thraustochytrida</taxon>
        <taxon>Thraustochytriidae</taxon>
        <taxon>Hondaea</taxon>
    </lineage>
</organism>
<evidence type="ECO:0000259" key="6">
    <source>
        <dbReference type="Pfam" id="PF13191"/>
    </source>
</evidence>
<evidence type="ECO:0000256" key="2">
    <source>
        <dbReference type="ARBA" id="ARBA00022737"/>
    </source>
</evidence>
<protein>
    <submittedName>
        <fullName evidence="8">Kinesin light chain 3</fullName>
    </submittedName>
</protein>
<dbReference type="Proteomes" id="UP000241890">
    <property type="component" value="Unassembled WGS sequence"/>
</dbReference>
<feature type="region of interest" description="Disordered" evidence="5">
    <location>
        <begin position="1245"/>
        <end position="1351"/>
    </location>
</feature>
<dbReference type="InterPro" id="IPR011990">
    <property type="entry name" value="TPR-like_helical_dom_sf"/>
</dbReference>
<evidence type="ECO:0000256" key="3">
    <source>
        <dbReference type="PROSITE-ProRule" id="PRU00339"/>
    </source>
</evidence>
<dbReference type="PROSITE" id="PS50005">
    <property type="entry name" value="TPR"/>
    <property type="match status" value="1"/>
</dbReference>
<keyword evidence="3" id="KW-0802">TPR repeat</keyword>
<name>A0A2R5GDD0_9STRA</name>
<evidence type="ECO:0000313" key="9">
    <source>
        <dbReference type="Proteomes" id="UP000241890"/>
    </source>
</evidence>
<dbReference type="InterPro" id="IPR041664">
    <property type="entry name" value="AAA_16"/>
</dbReference>
<accession>A0A2R5GDD0</accession>
<dbReference type="InterPro" id="IPR019734">
    <property type="entry name" value="TPR_rpt"/>
</dbReference>
<dbReference type="Pfam" id="PF25469">
    <property type="entry name" value="WHD_NWD1"/>
    <property type="match status" value="1"/>
</dbReference>
<keyword evidence="1" id="KW-0853">WD repeat</keyword>
<reference evidence="8 9" key="1">
    <citation type="submission" date="2017-12" db="EMBL/GenBank/DDBJ databases">
        <title>Sequencing, de novo assembly and annotation of complete genome of a new Thraustochytrid species, strain FCC1311.</title>
        <authorList>
            <person name="Sedici K."/>
            <person name="Godart F."/>
            <person name="Aiese Cigliano R."/>
            <person name="Sanseverino W."/>
            <person name="Barakat M."/>
            <person name="Ortet P."/>
            <person name="Marechal E."/>
            <person name="Cagnac O."/>
            <person name="Amato A."/>
        </authorList>
    </citation>
    <scope>NUCLEOTIDE SEQUENCE [LARGE SCALE GENOMIC DNA]</scope>
</reference>
<comment type="caution">
    <text evidence="8">The sequence shown here is derived from an EMBL/GenBank/DDBJ whole genome shotgun (WGS) entry which is preliminary data.</text>
</comment>
<dbReference type="SMART" id="SM00028">
    <property type="entry name" value="TPR"/>
    <property type="match status" value="4"/>
</dbReference>
<proteinExistence type="predicted"/>
<dbReference type="Gene3D" id="1.25.40.10">
    <property type="entry name" value="Tetratricopeptide repeat domain"/>
    <property type="match status" value="2"/>
</dbReference>
<keyword evidence="2" id="KW-0677">Repeat</keyword>
<feature type="compositionally biased region" description="Basic and acidic residues" evidence="5">
    <location>
        <begin position="1"/>
        <end position="17"/>
    </location>
</feature>
<keyword evidence="4" id="KW-0175">Coiled coil</keyword>
<dbReference type="EMBL" id="BEYU01000022">
    <property type="protein sequence ID" value="GBG26643.1"/>
    <property type="molecule type" value="Genomic_DNA"/>
</dbReference>
<sequence length="1351" mass="148584">MMFSRAREDREEWREALESGGGIDDEKDGDGRRRSAATRADAAEKERAASALAQGVGLTAEGAGASSKAQRPALSAFLSSTFTDTEVERNLLIADVYPYLKKFGRRVGVEFLQPSEMRWGIRSSAADEHATAEICMAEVARCRTLSSGISYVLILGDKFGFARVPAAIEATELDELAAHIAMSDSSSAALIEEWFRLDTNAVPPTYLMRELRADDNRGDFWGRVYPGLRTALRTAADKVLKDDEVRRDYYYLSVTEEEIHHGLLDVPLTERPEQAFIFHREISDIDDVAADDGPDGVSRRLLGNFVDLDADGNHINEEARERLVDVVTQTVLAEIPSTSVKEYQVNFDPASGISTAKHAEYLKQFADDFCRVMMSSMTSIARSARAAASAQDPLLREISSHAVYARSRAQVFTLTSGSEAVLDGAQTYLSSEESQTPPFAVVGESGSGKTSVMAQIMVTAKQEYPDAVVVARFVGTTASSSTGRLLLESLCDQIVLGCGLDEEEGDGEEKQGRGAASFADVVARFLALLARVAADENKASPESDTASPRLILILDALDQLSNDDNARESLAWLPRLLPSPVVKIIVSTLPDDPKRNLGVVSALHKRGIDDLVKVSKLDEKSARDLLRGWLKHVGRTCTAEQEALVVDRTMAGGAKTRTPLFMNIAFNLVRRWHSFTETSSVEHTMRPTVQEMIEALFQRVRLYNGDALVDHALAFVTLARDGLSTNDLEDLISMDDHVLDQVFEWWTPPVKRLPPLLWTRITDDLSGYLVSRGTDDGTTVLAWFHRQFRESQEASLGTQPELVQTAHEALAAYFDSYEATASRATVAKERKVQEQPLYLEDGRINSRKVRMLPYHLQKAGHIARLREVLVDLDFAAAALALDLGFEIVAYWRDLEGGLGEAERAYQAALEQRRANGDLGPAQLRTVAQLMKQMGLYASAAGALKESVNLLQDEASHSSDGDRGQVVRQAREVELGETLLALADILNLSSEYDSAEEAYREARKKLEDQHKNEIPALVGLGEMFVHMGRYEEARELFETALPRAEERFGPESLVVARVCDKLSSLLRTRARFDKNADPESELTESFARRGLDIREKVLGRDHIDYADSCMNMARFLLGVPDAEERIEETREFFAEAKRVKGALLGPDHPDFSQVLYNLAKVEGRLGNFEEAEHLYDQALAGWRKSLGDDHPFIATGQEAKAFLLIDLGRYEEARRCLEECIAVRKAKFGDQHPRYIAAVETLRDLDKKDGGEGDNAANAADNAGDADNTGDADVDRDGLNSDGDSDHDDANDSDGDSGCGSLKTRDLPSTVDAASASHSLDRRKPSQAKPSQAKLNAIKPECDGSPGRGGGV</sequence>
<feature type="compositionally biased region" description="Low complexity" evidence="5">
    <location>
        <begin position="1253"/>
        <end position="1266"/>
    </location>
</feature>
<dbReference type="InterPro" id="IPR027417">
    <property type="entry name" value="P-loop_NTPase"/>
</dbReference>
<evidence type="ECO:0000256" key="5">
    <source>
        <dbReference type="SAM" id="MobiDB-lite"/>
    </source>
</evidence>
<dbReference type="InterPro" id="IPR052752">
    <property type="entry name" value="NACHT-WD_repeat"/>
</dbReference>
<keyword evidence="9" id="KW-1185">Reference proteome</keyword>
<feature type="repeat" description="TPR" evidence="3">
    <location>
        <begin position="1013"/>
        <end position="1046"/>
    </location>
</feature>
<dbReference type="InParanoid" id="A0A2R5GDD0"/>